<dbReference type="Gene3D" id="3.40.50.720">
    <property type="entry name" value="NAD(P)-binding Rossmann-like Domain"/>
    <property type="match status" value="2"/>
</dbReference>
<proteinExistence type="inferred from homology"/>
<dbReference type="InterPro" id="IPR006140">
    <property type="entry name" value="D-isomer_DH_NAD-bd"/>
</dbReference>
<dbReference type="InterPro" id="IPR036291">
    <property type="entry name" value="NAD(P)-bd_dom_sf"/>
</dbReference>
<reference evidence="7 8" key="1">
    <citation type="submission" date="2024-02" db="EMBL/GenBank/DDBJ databases">
        <title>Bacterial strain from lacustrine sediment.</title>
        <authorList>
            <person name="Petit C."/>
            <person name="Fadhlaoui K."/>
        </authorList>
    </citation>
    <scope>NUCLEOTIDE SEQUENCE [LARGE SCALE GENOMIC DNA]</scope>
    <source>
        <strain evidence="7 8">IPX-CK</strain>
    </source>
</reference>
<evidence type="ECO:0000256" key="3">
    <source>
        <dbReference type="ARBA" id="ARBA00023027"/>
    </source>
</evidence>
<dbReference type="PANTHER" id="PTHR43761">
    <property type="entry name" value="D-ISOMER SPECIFIC 2-HYDROXYACID DEHYDROGENASE FAMILY PROTEIN (AFU_ORTHOLOGUE AFUA_1G13630)"/>
    <property type="match status" value="1"/>
</dbReference>
<feature type="domain" description="D-isomer specific 2-hydroxyacid dehydrogenase NAD-binding" evidence="6">
    <location>
        <begin position="113"/>
        <end position="291"/>
    </location>
</feature>
<sequence>MKVVITDYPDVLGRNLDYEKEILESGIEKCRTITYPYRGDREEFKNVIADADAVLTAFVNMDQEILDCAEKLKCVCFNATGYDFIDYEAACRRNIGIVPIGEYCTGEVADHTMALILTLLRGVKHYTKDIEERKTWQYYSGQKLRRLRGMQMGIFGLGKIGRAVAGRAQAFGIRVVAYDPYLPEETAKQAGIELVDIDYILENCHIISNHMNQTTENHYFFNKERFERMKQKPVFINVGRGGAVDEKSLAWALEQELLFGAGLDVLEEEKPDLDHNALIGRENVIITPHAAFYTEESLKDLQRISCENVVHYLRGEYEQVNRIVNKSRIQIG</sequence>
<organism evidence="7 8">
    <name type="scientific">Kineothrix sedimenti</name>
    <dbReference type="NCBI Taxonomy" id="3123317"/>
    <lineage>
        <taxon>Bacteria</taxon>
        <taxon>Bacillati</taxon>
        <taxon>Bacillota</taxon>
        <taxon>Clostridia</taxon>
        <taxon>Lachnospirales</taxon>
        <taxon>Lachnospiraceae</taxon>
        <taxon>Kineothrix</taxon>
    </lineage>
</organism>
<dbReference type="Pfam" id="PF02826">
    <property type="entry name" value="2-Hacid_dh_C"/>
    <property type="match status" value="1"/>
</dbReference>
<evidence type="ECO:0000256" key="2">
    <source>
        <dbReference type="ARBA" id="ARBA00023002"/>
    </source>
</evidence>
<protein>
    <submittedName>
        <fullName evidence="7">NAD(P)-dependent oxidoreductase</fullName>
    </submittedName>
</protein>
<evidence type="ECO:0000313" key="8">
    <source>
        <dbReference type="Proteomes" id="UP001451571"/>
    </source>
</evidence>
<evidence type="ECO:0000313" key="7">
    <source>
        <dbReference type="EMBL" id="XAH75593.1"/>
    </source>
</evidence>
<feature type="domain" description="D-isomer specific 2-hydroxyacid dehydrogenase catalytic" evidence="5">
    <location>
        <begin position="17"/>
        <end position="319"/>
    </location>
</feature>
<evidence type="ECO:0000256" key="4">
    <source>
        <dbReference type="RuleBase" id="RU003719"/>
    </source>
</evidence>
<keyword evidence="2 4" id="KW-0560">Oxidoreductase</keyword>
<comment type="similarity">
    <text evidence="1 4">Belongs to the D-isomer specific 2-hydroxyacid dehydrogenase family.</text>
</comment>
<dbReference type="PANTHER" id="PTHR43761:SF1">
    <property type="entry name" value="D-ISOMER SPECIFIC 2-HYDROXYACID DEHYDROGENASE CATALYTIC DOMAIN-CONTAINING PROTEIN-RELATED"/>
    <property type="match status" value="1"/>
</dbReference>
<dbReference type="Proteomes" id="UP001451571">
    <property type="component" value="Chromosome"/>
</dbReference>
<gene>
    <name evidence="7" type="ORF">V6984_07495</name>
</gene>
<evidence type="ECO:0000259" key="6">
    <source>
        <dbReference type="Pfam" id="PF02826"/>
    </source>
</evidence>
<dbReference type="InterPro" id="IPR050418">
    <property type="entry name" value="D-iso_2-hydroxyacid_DH_PdxB"/>
</dbReference>
<dbReference type="PROSITE" id="PS00065">
    <property type="entry name" value="D_2_HYDROXYACID_DH_1"/>
    <property type="match status" value="1"/>
</dbReference>
<evidence type="ECO:0000256" key="1">
    <source>
        <dbReference type="ARBA" id="ARBA00005854"/>
    </source>
</evidence>
<dbReference type="InterPro" id="IPR006139">
    <property type="entry name" value="D-isomer_2_OHA_DH_cat_dom"/>
</dbReference>
<dbReference type="RefSeq" id="WP_342759160.1">
    <property type="nucleotide sequence ID" value="NZ_CP146256.1"/>
</dbReference>
<name>A0ABZ3EZ94_9FIRM</name>
<keyword evidence="8" id="KW-1185">Reference proteome</keyword>
<keyword evidence="3" id="KW-0520">NAD</keyword>
<dbReference type="SUPFAM" id="SSF52283">
    <property type="entry name" value="Formate/glycerate dehydrogenase catalytic domain-like"/>
    <property type="match status" value="1"/>
</dbReference>
<dbReference type="SUPFAM" id="SSF51735">
    <property type="entry name" value="NAD(P)-binding Rossmann-fold domains"/>
    <property type="match status" value="1"/>
</dbReference>
<accession>A0ABZ3EZ94</accession>
<dbReference type="EMBL" id="CP146256">
    <property type="protein sequence ID" value="XAH75593.1"/>
    <property type="molecule type" value="Genomic_DNA"/>
</dbReference>
<evidence type="ECO:0000259" key="5">
    <source>
        <dbReference type="Pfam" id="PF00389"/>
    </source>
</evidence>
<dbReference type="Pfam" id="PF00389">
    <property type="entry name" value="2-Hacid_dh"/>
    <property type="match status" value="1"/>
</dbReference>
<dbReference type="InterPro" id="IPR029752">
    <property type="entry name" value="D-isomer_DH_CS1"/>
</dbReference>